<sequence length="115" mass="12130">MALEYRPDKGDERPRITATGSGAVAEQILHAAFASGVKVREDADLVEILALFEEDSLIPLEALAAVAEILAYVYRAENREPPAAAAPAAGPSSRPASPPQPGPDRAAGEPEKDLW</sequence>
<feature type="compositionally biased region" description="Low complexity" evidence="2">
    <location>
        <begin position="81"/>
        <end position="95"/>
    </location>
</feature>
<gene>
    <name evidence="3" type="ORF">ACFOGJ_09110</name>
</gene>
<protein>
    <submittedName>
        <fullName evidence="3">EscU/YscU/HrcU family type III secretion system export apparatus switch protein</fullName>
    </submittedName>
</protein>
<dbReference type="RefSeq" id="WP_379899554.1">
    <property type="nucleotide sequence ID" value="NZ_JBHRTR010000023.1"/>
</dbReference>
<comment type="similarity">
    <text evidence="1">Belongs to the type III secretion exporter family.</text>
</comment>
<dbReference type="Pfam" id="PF01312">
    <property type="entry name" value="Bac_export_2"/>
    <property type="match status" value="1"/>
</dbReference>
<reference evidence="4" key="1">
    <citation type="journal article" date="2019" name="Int. J. Syst. Evol. Microbiol.">
        <title>The Global Catalogue of Microorganisms (GCM) 10K type strain sequencing project: providing services to taxonomists for standard genome sequencing and annotation.</title>
        <authorList>
            <consortium name="The Broad Institute Genomics Platform"/>
            <consortium name="The Broad Institute Genome Sequencing Center for Infectious Disease"/>
            <person name="Wu L."/>
            <person name="Ma J."/>
        </authorList>
    </citation>
    <scope>NUCLEOTIDE SEQUENCE [LARGE SCALE GENOMIC DNA]</scope>
    <source>
        <strain evidence="4">KCTC 42964</strain>
    </source>
</reference>
<dbReference type="EMBL" id="JBHRTR010000023">
    <property type="protein sequence ID" value="MFC3227387.1"/>
    <property type="molecule type" value="Genomic_DNA"/>
</dbReference>
<dbReference type="InterPro" id="IPR029025">
    <property type="entry name" value="T3SS_substrate_exporter_C"/>
</dbReference>
<dbReference type="Proteomes" id="UP001595528">
    <property type="component" value="Unassembled WGS sequence"/>
</dbReference>
<feature type="compositionally biased region" description="Basic and acidic residues" evidence="2">
    <location>
        <begin position="106"/>
        <end position="115"/>
    </location>
</feature>
<evidence type="ECO:0000313" key="3">
    <source>
        <dbReference type="EMBL" id="MFC3227387.1"/>
    </source>
</evidence>
<name>A0ABV7KZH7_9PROT</name>
<dbReference type="InterPro" id="IPR006135">
    <property type="entry name" value="T3SS_substrate_exporter"/>
</dbReference>
<dbReference type="Gene3D" id="3.40.1690.10">
    <property type="entry name" value="secretion proteins EscU"/>
    <property type="match status" value="1"/>
</dbReference>
<evidence type="ECO:0000313" key="4">
    <source>
        <dbReference type="Proteomes" id="UP001595528"/>
    </source>
</evidence>
<feature type="region of interest" description="Disordered" evidence="2">
    <location>
        <begin position="81"/>
        <end position="115"/>
    </location>
</feature>
<comment type="caution">
    <text evidence="3">The sequence shown here is derived from an EMBL/GenBank/DDBJ whole genome shotgun (WGS) entry which is preliminary data.</text>
</comment>
<dbReference type="SUPFAM" id="SSF160544">
    <property type="entry name" value="EscU C-terminal domain-like"/>
    <property type="match status" value="1"/>
</dbReference>
<evidence type="ECO:0000256" key="2">
    <source>
        <dbReference type="SAM" id="MobiDB-lite"/>
    </source>
</evidence>
<keyword evidence="4" id="KW-1185">Reference proteome</keyword>
<evidence type="ECO:0000256" key="1">
    <source>
        <dbReference type="ARBA" id="ARBA00010690"/>
    </source>
</evidence>
<organism evidence="3 4">
    <name type="scientific">Marinibaculum pumilum</name>
    <dbReference type="NCBI Taxonomy" id="1766165"/>
    <lineage>
        <taxon>Bacteria</taxon>
        <taxon>Pseudomonadati</taxon>
        <taxon>Pseudomonadota</taxon>
        <taxon>Alphaproteobacteria</taxon>
        <taxon>Rhodospirillales</taxon>
        <taxon>Rhodospirillaceae</taxon>
        <taxon>Marinibaculum</taxon>
    </lineage>
</organism>
<accession>A0ABV7KZH7</accession>
<proteinExistence type="inferred from homology"/>